<dbReference type="InterPro" id="IPR013977">
    <property type="entry name" value="GcvT_C"/>
</dbReference>
<dbReference type="Gene3D" id="3.30.1360.120">
    <property type="entry name" value="Probable tRNA modification gtpase trme, domain 1"/>
    <property type="match status" value="1"/>
</dbReference>
<gene>
    <name evidence="8" type="primary">soxA</name>
    <name evidence="8" type="ORF">SULPSESMR1_04323</name>
</gene>
<dbReference type="InterPro" id="IPR041854">
    <property type="entry name" value="BFD-like_2Fe2S-bd_dom_sf"/>
</dbReference>
<dbReference type="KEGG" id="spse:SULPSESMR1_04323"/>
<dbReference type="SUPFAM" id="SSF103025">
    <property type="entry name" value="Folate-binding domain"/>
    <property type="match status" value="1"/>
</dbReference>
<dbReference type="Gene3D" id="3.10.20.440">
    <property type="entry name" value="2Fe-2S iron-sulphur cluster binding domain, sarcosine oxidase, alpha subunit, N-terminal domain"/>
    <property type="match status" value="1"/>
</dbReference>
<evidence type="ECO:0000259" key="4">
    <source>
        <dbReference type="Pfam" id="PF00890"/>
    </source>
</evidence>
<dbReference type="AlphaFoldDB" id="A0A221K7U5"/>
<dbReference type="EMBL" id="CP022418">
    <property type="protein sequence ID" value="ASM75049.1"/>
    <property type="molecule type" value="Genomic_DNA"/>
</dbReference>
<evidence type="ECO:0000256" key="1">
    <source>
        <dbReference type="ARBA" id="ARBA00008609"/>
    </source>
</evidence>
<sequence>MPEQTRLPAPWGTRVDRTTPIAFSFDGTALSGLRGDTVASAMLAHGRWVLSRSFKYHRPRGPLTMCGQDSNTLVQIGSEPNVRADRRVLSEGLKVTAQNTSHSAELDRGSLLDRLGRFLPVGFYYRTFFGPTRNSWLKLWEPVIRKSAGLGVVDTMQGHGHYRKKNLQCDVLVVGAGLAGCAAARVAADAGAGVIVVDAEPETGGALTYGRGQEGRLAATRAALDHPSIRVLTGATCNGWYADNFLPVIQGDMLYRVRAGQIVVASGTQEQPLVFRNNDLPGIVTSAATQRLMRLYAVKPGARAVVFAGTPHGIDAAHDLLDAGVELAALLLPAGNDGLADRAAPLAARGVRVIRAARIVAGQGTRGNHRLRALEIEMPEGRESLACDVAAIDAGATPGYQLPLHAGAKLSFDDARQAFTLSGYPEAMHLAGGVAGVFTPDAVRLSGARAGAAAARALGHEASMPDALEDPEAALHRTYPVPAPDKAGRDFVDLDEDLQVKDIVNAVADGYSELELVKRYSTVGMGPSQGRHSALQTARIVAGETGRSVGQIGVTTARPPFGPEKLGVLAGPSRTPERLTALDAAHRAESAKMTPVGAWWRPLYYGAGDMQETIAREVRSVREDVAMLDVSTLGKLAVRGPDAAAFLDRIYTMAHAKQPVGRVRYCLMLNEMGSVVDDGVAYRRADDDFYVTATTGAVDRVFSDMSWWKTQWRMEVDIQNVTAAFSGINVTGPRAREVLQRLEGDVALDQESFGFLEGREGVIAGCPVRVMRIGFTGELSYELHTPSSYAPALWEALRAAGVAPYGLEASRVLRLEKGHIIIGQDTDALSTPDELDMDWALSKKKPYYLGKPAVEYRRSKGMNRKLCRFETPLALFGEIGESCLVMKDGKAVGHVTSVLPSGTVESLIGLAYAAPEDVVAGGEITIRGRSGRLVSVSLAGHAFYDPENTRQDG</sequence>
<feature type="domain" description="FAD-dependent oxidoreductase 2 FAD-binding" evidence="4">
    <location>
        <begin position="170"/>
        <end position="212"/>
    </location>
</feature>
<dbReference type="InterPro" id="IPR042204">
    <property type="entry name" value="2Fe-2S-bd_N"/>
</dbReference>
<dbReference type="PANTHER" id="PTHR43757">
    <property type="entry name" value="AMINOMETHYLTRANSFERASE"/>
    <property type="match status" value="1"/>
</dbReference>
<dbReference type="Pfam" id="PF13510">
    <property type="entry name" value="Fer2_4"/>
    <property type="match status" value="1"/>
</dbReference>
<dbReference type="RefSeq" id="WP_089423066.1">
    <property type="nucleotide sequence ID" value="NZ_CP022418.1"/>
</dbReference>
<dbReference type="OrthoDB" id="5287468at2"/>
<feature type="domain" description="GCVT N-terminal" evidence="5">
    <location>
        <begin position="584"/>
        <end position="845"/>
    </location>
</feature>
<evidence type="ECO:0000259" key="7">
    <source>
        <dbReference type="Pfam" id="PF17806"/>
    </source>
</evidence>
<dbReference type="Pfam" id="PF00890">
    <property type="entry name" value="FAD_binding_2"/>
    <property type="match status" value="1"/>
</dbReference>
<dbReference type="Gene3D" id="3.50.50.60">
    <property type="entry name" value="FAD/NAD(P)-binding domain"/>
    <property type="match status" value="1"/>
</dbReference>
<reference evidence="8 9" key="1">
    <citation type="submission" date="2017-07" db="EMBL/GenBank/DDBJ databases">
        <title>Genome Sequence of Sulfitobacter pseudonitzschiae Strain SMR1 Isolated from a culture of the Diatom Skeletonema marinoi.</title>
        <authorList>
            <person name="Topel M."/>
            <person name="Pinder M.I.M."/>
            <person name="Johansson O.N."/>
            <person name="Kourtchenko O."/>
            <person name="Godhe A."/>
            <person name="Clarke A.K."/>
        </authorList>
    </citation>
    <scope>NUCLEOTIDE SEQUENCE [LARGE SCALE GENOMIC DNA]</scope>
    <source>
        <strain evidence="8 9">SMR1</strain>
        <plasmid evidence="8 9">pSMR1-3</plasmid>
    </source>
</reference>
<keyword evidence="8" id="KW-0614">Plasmid</keyword>
<evidence type="ECO:0000313" key="8">
    <source>
        <dbReference type="EMBL" id="ASM75049.1"/>
    </source>
</evidence>
<accession>A0A221K7U5</accession>
<dbReference type="InterPro" id="IPR028896">
    <property type="entry name" value="GcvT/YgfZ/DmdA"/>
</dbReference>
<dbReference type="SUPFAM" id="SSF51905">
    <property type="entry name" value="FAD/NAD(P)-binding domain"/>
    <property type="match status" value="1"/>
</dbReference>
<keyword evidence="3 8" id="KW-0560">Oxidoreductase</keyword>
<dbReference type="Pfam" id="PF17806">
    <property type="entry name" value="SO_alpha_A3"/>
    <property type="match status" value="1"/>
</dbReference>
<evidence type="ECO:0000256" key="2">
    <source>
        <dbReference type="ARBA" id="ARBA00022630"/>
    </source>
</evidence>
<comment type="similarity">
    <text evidence="1">Belongs to the GcvT family.</text>
</comment>
<dbReference type="Pfam" id="PF01571">
    <property type="entry name" value="GCV_T"/>
    <property type="match status" value="1"/>
</dbReference>
<evidence type="ECO:0000259" key="5">
    <source>
        <dbReference type="Pfam" id="PF01571"/>
    </source>
</evidence>
<dbReference type="Proteomes" id="UP000199754">
    <property type="component" value="Plasmid pSMR1-3"/>
</dbReference>
<evidence type="ECO:0000259" key="6">
    <source>
        <dbReference type="Pfam" id="PF08669"/>
    </source>
</evidence>
<organism evidence="8 9">
    <name type="scientific">Pseudosulfitobacter pseudonitzschiae</name>
    <dbReference type="NCBI Taxonomy" id="1402135"/>
    <lineage>
        <taxon>Bacteria</taxon>
        <taxon>Pseudomonadati</taxon>
        <taxon>Pseudomonadota</taxon>
        <taxon>Alphaproteobacteria</taxon>
        <taxon>Rhodobacterales</taxon>
        <taxon>Roseobacteraceae</taxon>
        <taxon>Pseudosulfitobacter</taxon>
    </lineage>
</organism>
<dbReference type="InterPro" id="IPR029043">
    <property type="entry name" value="GcvT/YgfZ_C"/>
</dbReference>
<dbReference type="Gene3D" id="1.10.10.1100">
    <property type="entry name" value="BFD-like [2Fe-2S]-binding domain"/>
    <property type="match status" value="1"/>
</dbReference>
<dbReference type="SUPFAM" id="SSF101790">
    <property type="entry name" value="Aminomethyltransferase beta-barrel domain"/>
    <property type="match status" value="1"/>
</dbReference>
<dbReference type="PANTHER" id="PTHR43757:SF2">
    <property type="entry name" value="AMINOMETHYLTRANSFERASE, MITOCHONDRIAL"/>
    <property type="match status" value="1"/>
</dbReference>
<dbReference type="GO" id="GO:0008115">
    <property type="term" value="F:sarcosine oxidase activity"/>
    <property type="evidence" value="ECO:0007669"/>
    <property type="project" value="UniProtKB-EC"/>
</dbReference>
<feature type="domain" description="SoxA A3" evidence="7">
    <location>
        <begin position="488"/>
        <end position="571"/>
    </location>
</feature>
<evidence type="ECO:0000313" key="9">
    <source>
        <dbReference type="Proteomes" id="UP000199754"/>
    </source>
</evidence>
<dbReference type="InterPro" id="IPR003953">
    <property type="entry name" value="FAD-dep_OxRdtase_2_FAD-bd"/>
</dbReference>
<dbReference type="InterPro" id="IPR041117">
    <property type="entry name" value="SoxA_A3"/>
</dbReference>
<dbReference type="InterPro" id="IPR036188">
    <property type="entry name" value="FAD/NAD-bd_sf"/>
</dbReference>
<dbReference type="InterPro" id="IPR027266">
    <property type="entry name" value="TrmE/GcvT-like"/>
</dbReference>
<keyword evidence="2" id="KW-0285">Flavoprotein</keyword>
<feature type="domain" description="Aminomethyltransferase C-terminal" evidence="6">
    <location>
        <begin position="864"/>
        <end position="945"/>
    </location>
</feature>
<dbReference type="EC" id="1.5.3.1" evidence="8"/>
<proteinExistence type="inferred from homology"/>
<protein>
    <submittedName>
        <fullName evidence="8">Sarcosine oxidase subunit alpha</fullName>
        <ecNumber evidence="8">1.5.3.1</ecNumber>
    </submittedName>
</protein>
<dbReference type="Pfam" id="PF08669">
    <property type="entry name" value="GCV_T_C"/>
    <property type="match status" value="1"/>
</dbReference>
<name>A0A221K7U5_9RHOB</name>
<dbReference type="InterPro" id="IPR006222">
    <property type="entry name" value="GCVT_N"/>
</dbReference>
<keyword evidence="9" id="KW-1185">Reference proteome</keyword>
<geneLocation type="plasmid" evidence="8 9">
    <name>pSMR1-3</name>
</geneLocation>
<evidence type="ECO:0000256" key="3">
    <source>
        <dbReference type="ARBA" id="ARBA00023002"/>
    </source>
</evidence>